<reference evidence="3 4" key="1">
    <citation type="submission" date="2015-11" db="EMBL/GenBank/DDBJ databases">
        <title>Expanding the genomic diversity of Burkholderia species for the development of highly accurate diagnostics.</title>
        <authorList>
            <person name="Sahl J."/>
            <person name="Keim P."/>
            <person name="Wagner D."/>
        </authorList>
    </citation>
    <scope>NUCLEOTIDE SEQUENCE [LARGE SCALE GENOMIC DNA]</scope>
    <source>
        <strain evidence="3 4">MSMB368WGS</strain>
    </source>
</reference>
<name>A0A132ENT4_9BURK</name>
<organism evidence="3 4">
    <name type="scientific">Burkholderia pseudomultivorans</name>
    <dbReference type="NCBI Taxonomy" id="1207504"/>
    <lineage>
        <taxon>Bacteria</taxon>
        <taxon>Pseudomonadati</taxon>
        <taxon>Pseudomonadota</taxon>
        <taxon>Betaproteobacteria</taxon>
        <taxon>Burkholderiales</taxon>
        <taxon>Burkholderiaceae</taxon>
        <taxon>Burkholderia</taxon>
        <taxon>Burkholderia cepacia complex</taxon>
    </lineage>
</organism>
<feature type="signal peptide" evidence="2">
    <location>
        <begin position="1"/>
        <end position="34"/>
    </location>
</feature>
<proteinExistence type="predicted"/>
<evidence type="ECO:0000313" key="3">
    <source>
        <dbReference type="EMBL" id="KWF38169.1"/>
    </source>
</evidence>
<dbReference type="EMBL" id="LPJR01000001">
    <property type="protein sequence ID" value="KWF38169.1"/>
    <property type="molecule type" value="Genomic_DNA"/>
</dbReference>
<feature type="chain" id="PRO_5007290998" description="Lipoprotein" evidence="2">
    <location>
        <begin position="35"/>
        <end position="155"/>
    </location>
</feature>
<dbReference type="AlphaFoldDB" id="A0A132ENT4"/>
<feature type="compositionally biased region" description="Pro residues" evidence="1">
    <location>
        <begin position="55"/>
        <end position="70"/>
    </location>
</feature>
<dbReference type="PROSITE" id="PS51257">
    <property type="entry name" value="PROKAR_LIPOPROTEIN"/>
    <property type="match status" value="1"/>
</dbReference>
<sequence length="155" mass="16394">MLSLARRTVQPDMKRYPSIAYTLLAALACTGAHAQNLADDTPVRAPAISAAPIVPAVPPPQRSAQPPVPGIPGVASAASSADAALDAATDTRVVPDPDLRARQKLRRPLSLIRPQRIDDLARTRQNATGNVWRSDALYASPYATSSDPRSPDAAR</sequence>
<protein>
    <recommendedName>
        <fullName evidence="5">Lipoprotein</fullName>
    </recommendedName>
</protein>
<comment type="caution">
    <text evidence="3">The sequence shown here is derived from an EMBL/GenBank/DDBJ whole genome shotgun (WGS) entry which is preliminary data.</text>
</comment>
<feature type="region of interest" description="Disordered" evidence="1">
    <location>
        <begin position="125"/>
        <end position="155"/>
    </location>
</feature>
<accession>A0A132ENT4</accession>
<evidence type="ECO:0000256" key="2">
    <source>
        <dbReference type="SAM" id="SignalP"/>
    </source>
</evidence>
<dbReference type="Proteomes" id="UP000062912">
    <property type="component" value="Unassembled WGS sequence"/>
</dbReference>
<feature type="region of interest" description="Disordered" evidence="1">
    <location>
        <begin position="87"/>
        <end position="107"/>
    </location>
</feature>
<evidence type="ECO:0008006" key="5">
    <source>
        <dbReference type="Google" id="ProtNLM"/>
    </source>
</evidence>
<evidence type="ECO:0000256" key="1">
    <source>
        <dbReference type="SAM" id="MobiDB-lite"/>
    </source>
</evidence>
<gene>
    <name evidence="3" type="ORF">WT56_05695</name>
</gene>
<evidence type="ECO:0000313" key="4">
    <source>
        <dbReference type="Proteomes" id="UP000062912"/>
    </source>
</evidence>
<keyword evidence="2" id="KW-0732">Signal</keyword>
<feature type="region of interest" description="Disordered" evidence="1">
    <location>
        <begin position="54"/>
        <end position="75"/>
    </location>
</feature>